<dbReference type="PANTHER" id="PTHR43071">
    <property type="entry name" value="2-AMINO-4-HYDROXY-6-HYDROXYMETHYLDIHYDROPTERIDINE PYROPHOSPHOKINASE"/>
    <property type="match status" value="1"/>
</dbReference>
<evidence type="ECO:0000259" key="13">
    <source>
        <dbReference type="Pfam" id="PF01288"/>
    </source>
</evidence>
<keyword evidence="7 14" id="KW-0418">Kinase</keyword>
<dbReference type="FunCoup" id="A0A1Y5TYL3">
    <property type="interactions" value="439"/>
</dbReference>
<evidence type="ECO:0000256" key="5">
    <source>
        <dbReference type="ARBA" id="ARBA00022679"/>
    </source>
</evidence>
<dbReference type="InterPro" id="IPR035907">
    <property type="entry name" value="Hppk_sf"/>
</dbReference>
<protein>
    <recommendedName>
        <fullName evidence="4">2-amino-4-hydroxy-6-hydroxymethyldihydropteridine pyrophosphokinase</fullName>
        <ecNumber evidence="3">2.7.6.3</ecNumber>
    </recommendedName>
    <alternativeName>
        <fullName evidence="11">6-hydroxymethyl-7,8-dihydropterin pyrophosphokinase</fullName>
    </alternativeName>
    <alternativeName>
        <fullName evidence="12">7,8-dihydro-6-hydroxymethylpterin-pyrophosphokinase</fullName>
    </alternativeName>
</protein>
<evidence type="ECO:0000313" key="14">
    <source>
        <dbReference type="EMBL" id="SLN77081.1"/>
    </source>
</evidence>
<dbReference type="InParanoid" id="A0A1Y5TYL3"/>
<evidence type="ECO:0000256" key="9">
    <source>
        <dbReference type="ARBA" id="ARBA00022909"/>
    </source>
</evidence>
<dbReference type="CDD" id="cd00483">
    <property type="entry name" value="HPPK"/>
    <property type="match status" value="1"/>
</dbReference>
<keyword evidence="5 14" id="KW-0808">Transferase</keyword>
<dbReference type="SUPFAM" id="SSF55083">
    <property type="entry name" value="6-hydroxymethyl-7,8-dihydropterin pyrophosphokinase, HPPK"/>
    <property type="match status" value="1"/>
</dbReference>
<evidence type="ECO:0000256" key="11">
    <source>
        <dbReference type="ARBA" id="ARBA00029766"/>
    </source>
</evidence>
<name>A0A1Y5TYL3_9PROT</name>
<dbReference type="RefSeq" id="WP_085885611.1">
    <property type="nucleotide sequence ID" value="NZ_FWFR01000006.1"/>
</dbReference>
<evidence type="ECO:0000256" key="10">
    <source>
        <dbReference type="ARBA" id="ARBA00029409"/>
    </source>
</evidence>
<evidence type="ECO:0000256" key="6">
    <source>
        <dbReference type="ARBA" id="ARBA00022741"/>
    </source>
</evidence>
<evidence type="ECO:0000256" key="4">
    <source>
        <dbReference type="ARBA" id="ARBA00016218"/>
    </source>
</evidence>
<dbReference type="AlphaFoldDB" id="A0A1Y5TYL3"/>
<evidence type="ECO:0000313" key="15">
    <source>
        <dbReference type="Proteomes" id="UP000193200"/>
    </source>
</evidence>
<dbReference type="GO" id="GO:0003848">
    <property type="term" value="F:2-amino-4-hydroxy-6-hydroxymethyldihydropteridine diphosphokinase activity"/>
    <property type="evidence" value="ECO:0007669"/>
    <property type="project" value="UniProtKB-EC"/>
</dbReference>
<dbReference type="Pfam" id="PF01288">
    <property type="entry name" value="HPPK"/>
    <property type="match status" value="1"/>
</dbReference>
<sequence length="180" mass="19496">MVVLIGLGANLDHPVHGGPRETLLAALDALALGGVSVVRLSPWYLTRPVPDEGQPWYVNGVAQVDTVLAANSLLAMLHEIEAALGRVRKARWESRTVDLDLLDYRGHVVAPAVPHRHGVATLPHPRLENRPFVLRPLVDILPDWRHPMSGLTATELLSRLGDISDSLRPLGGAPAAAREN</sequence>
<evidence type="ECO:0000256" key="7">
    <source>
        <dbReference type="ARBA" id="ARBA00022777"/>
    </source>
</evidence>
<dbReference type="GO" id="GO:0046654">
    <property type="term" value="P:tetrahydrofolate biosynthetic process"/>
    <property type="evidence" value="ECO:0007669"/>
    <property type="project" value="UniProtKB-UniPathway"/>
</dbReference>
<keyword evidence="9" id="KW-0289">Folate biosynthesis</keyword>
<reference evidence="14 15" key="1">
    <citation type="submission" date="2017-03" db="EMBL/GenBank/DDBJ databases">
        <authorList>
            <person name="Afonso C.L."/>
            <person name="Miller P.J."/>
            <person name="Scott M.A."/>
            <person name="Spackman E."/>
            <person name="Goraichik I."/>
            <person name="Dimitrov K.M."/>
            <person name="Suarez D.L."/>
            <person name="Swayne D.E."/>
        </authorList>
    </citation>
    <scope>NUCLEOTIDE SEQUENCE [LARGE SCALE GENOMIC DNA]</scope>
    <source>
        <strain evidence="14 15">CECT 7691</strain>
    </source>
</reference>
<dbReference type="GO" id="GO:0016301">
    <property type="term" value="F:kinase activity"/>
    <property type="evidence" value="ECO:0007669"/>
    <property type="project" value="UniProtKB-KW"/>
</dbReference>
<comment type="function">
    <text evidence="10">Catalyzes the transfer of pyrophosphate from adenosine triphosphate (ATP) to 6-hydroxymethyl-7,8-dihydropterin, an enzymatic step in folate biosynthesis pathway.</text>
</comment>
<dbReference type="InterPro" id="IPR000550">
    <property type="entry name" value="Hppk"/>
</dbReference>
<keyword evidence="15" id="KW-1185">Reference proteome</keyword>
<dbReference type="PANTHER" id="PTHR43071:SF1">
    <property type="entry name" value="2-AMINO-4-HYDROXY-6-HYDROXYMETHYLDIHYDROPTERIDINE PYROPHOSPHOKINASE"/>
    <property type="match status" value="1"/>
</dbReference>
<comment type="similarity">
    <text evidence="2">Belongs to the HPPK family.</text>
</comment>
<dbReference type="Gene3D" id="3.30.70.560">
    <property type="entry name" value="7,8-Dihydro-6-hydroxymethylpterin-pyrophosphokinase HPPK"/>
    <property type="match status" value="1"/>
</dbReference>
<dbReference type="UniPathway" id="UPA00077">
    <property type="reaction ID" value="UER00155"/>
</dbReference>
<organism evidence="14 15">
    <name type="scientific">Oceanibacterium hippocampi</name>
    <dbReference type="NCBI Taxonomy" id="745714"/>
    <lineage>
        <taxon>Bacteria</taxon>
        <taxon>Pseudomonadati</taxon>
        <taxon>Pseudomonadota</taxon>
        <taxon>Alphaproteobacteria</taxon>
        <taxon>Sneathiellales</taxon>
        <taxon>Sneathiellaceae</taxon>
        <taxon>Oceanibacterium</taxon>
    </lineage>
</organism>
<evidence type="ECO:0000256" key="1">
    <source>
        <dbReference type="ARBA" id="ARBA00005051"/>
    </source>
</evidence>
<evidence type="ECO:0000256" key="2">
    <source>
        <dbReference type="ARBA" id="ARBA00005810"/>
    </source>
</evidence>
<accession>A0A1Y5TYL3</accession>
<dbReference type="OrthoDB" id="9808041at2"/>
<evidence type="ECO:0000256" key="3">
    <source>
        <dbReference type="ARBA" id="ARBA00013253"/>
    </source>
</evidence>
<evidence type="ECO:0000256" key="8">
    <source>
        <dbReference type="ARBA" id="ARBA00022840"/>
    </source>
</evidence>
<keyword evidence="6" id="KW-0547">Nucleotide-binding</keyword>
<comment type="pathway">
    <text evidence="1">Cofactor biosynthesis; tetrahydrofolate biosynthesis; 2-amino-4-hydroxy-6-hydroxymethyl-7,8-dihydropteridine diphosphate from 7,8-dihydroneopterin triphosphate: step 4/4.</text>
</comment>
<dbReference type="GO" id="GO:0046656">
    <property type="term" value="P:folic acid biosynthetic process"/>
    <property type="evidence" value="ECO:0007669"/>
    <property type="project" value="UniProtKB-KW"/>
</dbReference>
<dbReference type="GO" id="GO:0005524">
    <property type="term" value="F:ATP binding"/>
    <property type="evidence" value="ECO:0007669"/>
    <property type="project" value="UniProtKB-KW"/>
</dbReference>
<dbReference type="EC" id="2.7.6.3" evidence="3"/>
<proteinExistence type="inferred from homology"/>
<evidence type="ECO:0000256" key="12">
    <source>
        <dbReference type="ARBA" id="ARBA00033413"/>
    </source>
</evidence>
<keyword evidence="8" id="KW-0067">ATP-binding</keyword>
<dbReference type="EMBL" id="FWFR01000006">
    <property type="protein sequence ID" value="SLN77081.1"/>
    <property type="molecule type" value="Genomic_DNA"/>
</dbReference>
<dbReference type="Proteomes" id="UP000193200">
    <property type="component" value="Unassembled WGS sequence"/>
</dbReference>
<dbReference type="NCBIfam" id="TIGR01498">
    <property type="entry name" value="folK"/>
    <property type="match status" value="1"/>
</dbReference>
<feature type="domain" description="7,8-dihydro-6-hydroxymethylpterin-pyrophosphokinase" evidence="13">
    <location>
        <begin position="5"/>
        <end position="142"/>
    </location>
</feature>
<gene>
    <name evidence="14" type="primary">folK</name>
    <name evidence="14" type="ORF">OCH7691_04274</name>
</gene>